<sequence length="94" mass="10869">MSKMTVGDFEHQNRKMKKVSKGMDTVLRIVFYGVLFGLMIHERNLFSGIGWAFMISAEIIGNIPDIQEMKYKSGKIISMGLWIIGIFIFAMFWK</sequence>
<feature type="transmembrane region" description="Helical" evidence="1">
    <location>
        <begin position="76"/>
        <end position="93"/>
    </location>
</feature>
<dbReference type="AlphaFoldDB" id="A0A173U6F3"/>
<proteinExistence type="predicted"/>
<name>A0A173U6F3_ANAHA</name>
<dbReference type="RefSeq" id="WP_044923972.1">
    <property type="nucleotide sequence ID" value="NZ_CYXT01000023.1"/>
</dbReference>
<evidence type="ECO:0000313" key="2">
    <source>
        <dbReference type="EMBL" id="CUN10653.1"/>
    </source>
</evidence>
<reference evidence="2 3" key="1">
    <citation type="submission" date="2015-09" db="EMBL/GenBank/DDBJ databases">
        <authorList>
            <consortium name="Pathogen Informatics"/>
        </authorList>
    </citation>
    <scope>NUCLEOTIDE SEQUENCE [LARGE SCALE GENOMIC DNA]</scope>
    <source>
        <strain evidence="2 3">2789STDY5608868</strain>
    </source>
</reference>
<keyword evidence="1" id="KW-1133">Transmembrane helix</keyword>
<gene>
    <name evidence="2" type="ORF">ERS852425_02656</name>
</gene>
<protein>
    <submittedName>
        <fullName evidence="2">Uncharacterized protein</fullName>
    </submittedName>
</protein>
<feature type="transmembrane region" description="Helical" evidence="1">
    <location>
        <begin position="46"/>
        <end position="64"/>
    </location>
</feature>
<evidence type="ECO:0000256" key="1">
    <source>
        <dbReference type="SAM" id="Phobius"/>
    </source>
</evidence>
<keyword evidence="1" id="KW-0812">Transmembrane</keyword>
<evidence type="ECO:0000313" key="3">
    <source>
        <dbReference type="Proteomes" id="UP000095598"/>
    </source>
</evidence>
<dbReference type="EMBL" id="CYXT01000023">
    <property type="protein sequence ID" value="CUN10653.1"/>
    <property type="molecule type" value="Genomic_DNA"/>
</dbReference>
<dbReference type="Proteomes" id="UP000095598">
    <property type="component" value="Unassembled WGS sequence"/>
</dbReference>
<organism evidence="2 3">
    <name type="scientific">Anaerostipes hadrus</name>
    <dbReference type="NCBI Taxonomy" id="649756"/>
    <lineage>
        <taxon>Bacteria</taxon>
        <taxon>Bacillati</taxon>
        <taxon>Bacillota</taxon>
        <taxon>Clostridia</taxon>
        <taxon>Lachnospirales</taxon>
        <taxon>Lachnospiraceae</taxon>
        <taxon>Anaerostipes</taxon>
    </lineage>
</organism>
<feature type="transmembrane region" description="Helical" evidence="1">
    <location>
        <begin position="21"/>
        <end position="40"/>
    </location>
</feature>
<accession>A0A173U6F3</accession>
<keyword evidence="1" id="KW-0472">Membrane</keyword>